<dbReference type="RefSeq" id="WP_305972977.1">
    <property type="nucleotide sequence ID" value="NZ_JAPJDY010000001.1"/>
</dbReference>
<reference evidence="1 2" key="1">
    <citation type="submission" date="2022-11" db="EMBL/GenBank/DDBJ databases">
        <title>Viruses from the air-sea interface of a natural surface slick.</title>
        <authorList>
            <person name="Rahlff J."/>
            <person name="Holmfeldt K."/>
        </authorList>
    </citation>
    <scope>NUCLEOTIDE SEQUENCE [LARGE SCALE GENOMIC DNA]</scope>
    <source>
        <strain evidence="1 2">SMS4</strain>
    </source>
</reference>
<dbReference type="EMBL" id="JAPJDZ010000001">
    <property type="protein sequence ID" value="MDP5134378.1"/>
    <property type="molecule type" value="Genomic_DNA"/>
</dbReference>
<dbReference type="Proteomes" id="UP001231109">
    <property type="component" value="Unassembled WGS sequence"/>
</dbReference>
<name>A0ABT9HTD2_9GAMM</name>
<evidence type="ECO:0000313" key="2">
    <source>
        <dbReference type="Proteomes" id="UP001231109"/>
    </source>
</evidence>
<protein>
    <recommendedName>
        <fullName evidence="3">Cell division protein FtsL</fullName>
    </recommendedName>
</protein>
<comment type="caution">
    <text evidence="1">The sequence shown here is derived from an EMBL/GenBank/DDBJ whole genome shotgun (WGS) entry which is preliminary data.</text>
</comment>
<accession>A0ABT9HTD2</accession>
<evidence type="ECO:0008006" key="3">
    <source>
        <dbReference type="Google" id="ProtNLM"/>
    </source>
</evidence>
<sequence length="96" mass="11289">MIVILTVVILLINYLAVFSYRKLQRLRSISQIQAEVELEMHAKAHELLVRRDQLEVGLVKDAFAETDEKWKGDLAEYMEEFEQEAILRSKSRLNRV</sequence>
<keyword evidence="2" id="KW-1185">Reference proteome</keyword>
<proteinExistence type="predicted"/>
<evidence type="ECO:0000313" key="1">
    <source>
        <dbReference type="EMBL" id="MDP5134378.1"/>
    </source>
</evidence>
<gene>
    <name evidence="1" type="ORF">ORJ04_00255</name>
</gene>
<organism evidence="1 2">
    <name type="scientific">Rheinheimera baltica</name>
    <dbReference type="NCBI Taxonomy" id="67576"/>
    <lineage>
        <taxon>Bacteria</taxon>
        <taxon>Pseudomonadati</taxon>
        <taxon>Pseudomonadota</taxon>
        <taxon>Gammaproteobacteria</taxon>
        <taxon>Chromatiales</taxon>
        <taxon>Chromatiaceae</taxon>
        <taxon>Rheinheimera</taxon>
    </lineage>
</organism>